<dbReference type="OMA" id="VCFNPLS"/>
<dbReference type="AlphaFoldDB" id="A0A0P1AZ80"/>
<keyword evidence="2" id="KW-1185">Reference proteome</keyword>
<accession>A0A0P1AZ80</accession>
<name>A0A0P1AZ80_PLAHL</name>
<protein>
    <submittedName>
        <fullName evidence="1">Uncharacterized protein</fullName>
    </submittedName>
</protein>
<evidence type="ECO:0000313" key="2">
    <source>
        <dbReference type="Proteomes" id="UP000054928"/>
    </source>
</evidence>
<sequence>MDVSTDFPSLPSHAPKWNQSIGVGSALLATLALGFTEACLKLKQRPIPLRFALRFAVANVLPSAVWKSIPAHYIAAASGLPLSALIHDTAFASSHTVAVGKRLILIKSIQTLRLVAGSYGLAYGLWHWHEAADTDNDMKDSRKTRENIVRLAPATSALSKVSRRKHGDHILIVPTGTSNSIDVNWNNIGIQVTDAGNRMKLIEVELSDGKMAAYVKRLKTEAMKEGESVCTVAVLPLGGPPMPPTLVNSFDVHFNPLSAILTYIASVCHERGVTHVILSPSPIERSKIMKADTMNEKSLERHLSASELATGLLNKHGITTSIWTSQQLMERQTTKNMTRGLMDRELVFFIAHDYETGYAATKMRESENAFLIVEESLAGQRVAHNKLQAESSLPKMSSTDMIKQQRKVKTESEQLVASIFSVADVTDQTLQGIRDLLRQGKTSDTIQREVYRAFGPQRVPAPLRLDQFSNLHI</sequence>
<dbReference type="Proteomes" id="UP000054928">
    <property type="component" value="Unassembled WGS sequence"/>
</dbReference>
<dbReference type="RefSeq" id="XP_024583242.1">
    <property type="nucleotide sequence ID" value="XM_024717776.1"/>
</dbReference>
<organism evidence="1 2">
    <name type="scientific">Plasmopara halstedii</name>
    <name type="common">Downy mildew of sunflower</name>
    <dbReference type="NCBI Taxonomy" id="4781"/>
    <lineage>
        <taxon>Eukaryota</taxon>
        <taxon>Sar</taxon>
        <taxon>Stramenopiles</taxon>
        <taxon>Oomycota</taxon>
        <taxon>Peronosporomycetes</taxon>
        <taxon>Peronosporales</taxon>
        <taxon>Peronosporaceae</taxon>
        <taxon>Plasmopara</taxon>
    </lineage>
</organism>
<reference evidence="2" key="1">
    <citation type="submission" date="2014-09" db="EMBL/GenBank/DDBJ databases">
        <authorList>
            <person name="Sharma Rahul"/>
            <person name="Thines Marco"/>
        </authorList>
    </citation>
    <scope>NUCLEOTIDE SEQUENCE [LARGE SCALE GENOMIC DNA]</scope>
</reference>
<dbReference type="EMBL" id="CCYD01002371">
    <property type="protein sequence ID" value="CEG46873.1"/>
    <property type="molecule type" value="Genomic_DNA"/>
</dbReference>
<dbReference type="GeneID" id="36398602"/>
<evidence type="ECO:0000313" key="1">
    <source>
        <dbReference type="EMBL" id="CEG46873.1"/>
    </source>
</evidence>
<dbReference type="OrthoDB" id="74503at2759"/>
<proteinExistence type="predicted"/>